<dbReference type="Gene3D" id="3.10.560.10">
    <property type="entry name" value="Outer membrane lipoprotein wza domain like"/>
    <property type="match status" value="1"/>
</dbReference>
<feature type="domain" description="Helix-hairpin-helix DNA-binding motif class 1" evidence="2">
    <location>
        <begin position="176"/>
        <end position="195"/>
    </location>
</feature>
<dbReference type="GO" id="GO:0003677">
    <property type="term" value="F:DNA binding"/>
    <property type="evidence" value="ECO:0007669"/>
    <property type="project" value="UniProtKB-KW"/>
</dbReference>
<keyword evidence="1" id="KW-0472">Membrane</keyword>
<dbReference type="Proteomes" id="UP000278746">
    <property type="component" value="Unassembled WGS sequence"/>
</dbReference>
<dbReference type="InterPro" id="IPR010994">
    <property type="entry name" value="RuvA_2-like"/>
</dbReference>
<keyword evidence="4" id="KW-1185">Reference proteome</keyword>
<feature type="transmembrane region" description="Helical" evidence="1">
    <location>
        <begin position="12"/>
        <end position="29"/>
    </location>
</feature>
<comment type="caution">
    <text evidence="3">The sequence shown here is derived from an EMBL/GenBank/DDBJ whole genome shotgun (WGS) entry which is preliminary data.</text>
</comment>
<dbReference type="EMBL" id="RHIB01000001">
    <property type="protein sequence ID" value="RNA68843.1"/>
    <property type="molecule type" value="Genomic_DNA"/>
</dbReference>
<dbReference type="InterPro" id="IPR003583">
    <property type="entry name" value="Hlx-hairpin-Hlx_DNA-bd_motif"/>
</dbReference>
<dbReference type="Pfam" id="PF12836">
    <property type="entry name" value="HHH_3"/>
    <property type="match status" value="1"/>
</dbReference>
<gene>
    <name evidence="3" type="ORF">EBO34_02430</name>
</gene>
<protein>
    <submittedName>
        <fullName evidence="3">ComEA family DNA-binding protein</fullName>
    </submittedName>
</protein>
<dbReference type="PANTHER" id="PTHR21180">
    <property type="entry name" value="ENDONUCLEASE/EXONUCLEASE/PHOSPHATASE FAMILY DOMAIN-CONTAINING PROTEIN 1"/>
    <property type="match status" value="1"/>
</dbReference>
<name>A0A3M7TTS1_9BACI</name>
<feature type="domain" description="Helix-hairpin-helix DNA-binding motif class 1" evidence="2">
    <location>
        <begin position="146"/>
        <end position="165"/>
    </location>
</feature>
<dbReference type="RefSeq" id="WP_122896367.1">
    <property type="nucleotide sequence ID" value="NZ_RHIB01000001.1"/>
</dbReference>
<sequence>MTVLQKYRQYLPYAVGGLAVFIFILYHAIPQESQTALSEDKELEFTSPETEENEIVISSEVYVDVKGAVFKPGVYMLEEGMRVKDALLKAGGVRPEADQNRVNLALMLQDEMVIYVPEEGEEGQGDFGGSASQESDQVNLNTADLSELESLPGIGPSKAQAIIAHREDHGSFQNIEDLTNVTGIGEKTLENLKPYLRVN</sequence>
<dbReference type="GO" id="GO:0006281">
    <property type="term" value="P:DNA repair"/>
    <property type="evidence" value="ECO:0007669"/>
    <property type="project" value="InterPro"/>
</dbReference>
<dbReference type="NCBIfam" id="TIGR00426">
    <property type="entry name" value="competence protein ComEA helix-hairpin-helix repeat region"/>
    <property type="match status" value="1"/>
</dbReference>
<dbReference type="Pfam" id="PF10531">
    <property type="entry name" value="SLBB"/>
    <property type="match status" value="1"/>
</dbReference>
<dbReference type="InterPro" id="IPR019554">
    <property type="entry name" value="Soluble_ligand-bd"/>
</dbReference>
<evidence type="ECO:0000313" key="4">
    <source>
        <dbReference type="Proteomes" id="UP000278746"/>
    </source>
</evidence>
<dbReference type="AlphaFoldDB" id="A0A3M7TTS1"/>
<organism evidence="3 4">
    <name type="scientific">Alteribacter keqinensis</name>
    <dbReference type="NCBI Taxonomy" id="2483800"/>
    <lineage>
        <taxon>Bacteria</taxon>
        <taxon>Bacillati</taxon>
        <taxon>Bacillota</taxon>
        <taxon>Bacilli</taxon>
        <taxon>Bacillales</taxon>
        <taxon>Bacillaceae</taxon>
        <taxon>Alteribacter</taxon>
    </lineage>
</organism>
<dbReference type="InterPro" id="IPR051675">
    <property type="entry name" value="Endo/Exo/Phosphatase_dom_1"/>
</dbReference>
<dbReference type="GO" id="GO:0015627">
    <property type="term" value="C:type II protein secretion system complex"/>
    <property type="evidence" value="ECO:0007669"/>
    <property type="project" value="TreeGrafter"/>
</dbReference>
<dbReference type="OrthoDB" id="9790239at2"/>
<evidence type="ECO:0000313" key="3">
    <source>
        <dbReference type="EMBL" id="RNA68843.1"/>
    </source>
</evidence>
<dbReference type="GO" id="GO:0015628">
    <property type="term" value="P:protein secretion by the type II secretion system"/>
    <property type="evidence" value="ECO:0007669"/>
    <property type="project" value="TreeGrafter"/>
</dbReference>
<evidence type="ECO:0000256" key="1">
    <source>
        <dbReference type="SAM" id="Phobius"/>
    </source>
</evidence>
<keyword evidence="3" id="KW-0238">DNA-binding</keyword>
<dbReference type="InterPro" id="IPR004509">
    <property type="entry name" value="Competence_ComEA_HhH"/>
</dbReference>
<evidence type="ECO:0000259" key="2">
    <source>
        <dbReference type="SMART" id="SM00278"/>
    </source>
</evidence>
<accession>A0A3M7TTS1</accession>
<keyword evidence="1" id="KW-1133">Transmembrane helix</keyword>
<reference evidence="3 4" key="1">
    <citation type="submission" date="2018-10" db="EMBL/GenBank/DDBJ databases">
        <title>Bacillus Keqinensis sp. nov., a moderately halophilic bacterium isolated from a saline-alkaline lake.</title>
        <authorList>
            <person name="Wang H."/>
        </authorList>
    </citation>
    <scope>NUCLEOTIDE SEQUENCE [LARGE SCALE GENOMIC DNA]</scope>
    <source>
        <strain evidence="3 4">KQ-3</strain>
    </source>
</reference>
<dbReference type="PANTHER" id="PTHR21180:SF32">
    <property type="entry name" value="ENDONUCLEASE_EXONUCLEASE_PHOSPHATASE FAMILY DOMAIN-CONTAINING PROTEIN 1"/>
    <property type="match status" value="1"/>
</dbReference>
<proteinExistence type="predicted"/>
<dbReference type="SUPFAM" id="SSF47781">
    <property type="entry name" value="RuvA domain 2-like"/>
    <property type="match status" value="1"/>
</dbReference>
<dbReference type="Gene3D" id="1.10.150.310">
    <property type="entry name" value="Tex RuvX-like domain-like"/>
    <property type="match status" value="1"/>
</dbReference>
<dbReference type="SMART" id="SM00278">
    <property type="entry name" value="HhH1"/>
    <property type="match status" value="2"/>
</dbReference>
<keyword evidence="1" id="KW-0812">Transmembrane</keyword>